<dbReference type="FunFam" id="1.10.3820.10:FF:000001">
    <property type="entry name" value="Cytochrome c-type protein"/>
    <property type="match status" value="1"/>
</dbReference>
<feature type="binding site" description="covalent" evidence="15">
    <location>
        <position position="49"/>
    </location>
    <ligand>
        <name>heme</name>
        <dbReference type="ChEBI" id="CHEBI:30413"/>
        <label>1</label>
    </ligand>
</feature>
<feature type="binding site" description="axial binding residue" evidence="16">
    <location>
        <position position="50"/>
    </location>
    <ligand>
        <name>heme</name>
        <dbReference type="ChEBI" id="CHEBI:30413"/>
        <label>1</label>
    </ligand>
    <ligandPart>
        <name>Fe</name>
        <dbReference type="ChEBI" id="CHEBI:18248"/>
    </ligandPart>
</feature>
<comment type="subcellular location">
    <subcellularLocation>
        <location evidence="1">Cell inner membrane</location>
        <topology evidence="1">Single-pass type II membrane protein</topology>
    </subcellularLocation>
</comment>
<keyword evidence="13 14" id="KW-0472">Membrane</keyword>
<keyword evidence="9 14" id="KW-0479">Metal-binding</keyword>
<feature type="binding site" description="covalent" evidence="15">
    <location>
        <position position="76"/>
    </location>
    <ligand>
        <name>heme</name>
        <dbReference type="ChEBI" id="CHEBI:30413"/>
        <label>2</label>
    </ligand>
</feature>
<dbReference type="Proteomes" id="UP000189369">
    <property type="component" value="Chromosome"/>
</dbReference>
<dbReference type="PANTHER" id="PTHR30333:SF1">
    <property type="entry name" value="CYTOCHROME C-TYPE PROTEIN NAPC"/>
    <property type="match status" value="1"/>
</dbReference>
<keyword evidence="12 14" id="KW-0408">Iron</keyword>
<evidence type="ECO:0000256" key="9">
    <source>
        <dbReference type="ARBA" id="ARBA00022723"/>
    </source>
</evidence>
<dbReference type="Pfam" id="PF03264">
    <property type="entry name" value="Cytochrom_NNT"/>
    <property type="match status" value="1"/>
</dbReference>
<keyword evidence="11" id="KW-1133">Transmembrane helix</keyword>
<dbReference type="Gene3D" id="1.10.3820.10">
    <property type="entry name" value="Di-heme elbow motif domain"/>
    <property type="match status" value="1"/>
</dbReference>
<comment type="PTM">
    <text evidence="15">Binds 5 heme groups per subunit.</text>
</comment>
<dbReference type="NCBIfam" id="TIGR02162">
    <property type="entry name" value="torC"/>
    <property type="match status" value="1"/>
</dbReference>
<evidence type="ECO:0000256" key="13">
    <source>
        <dbReference type="ARBA" id="ARBA00023136"/>
    </source>
</evidence>
<feature type="binding site" description="covalent" evidence="15">
    <location>
        <position position="46"/>
    </location>
    <ligand>
        <name>heme</name>
        <dbReference type="ChEBI" id="CHEBI:30413"/>
        <label>1</label>
    </ligand>
</feature>
<accession>A0A1U9JZ06</accession>
<gene>
    <name evidence="18" type="ORF">PAEH1_04065</name>
</gene>
<keyword evidence="7 14" id="KW-0349">Heme</keyword>
<dbReference type="PANTHER" id="PTHR30333">
    <property type="entry name" value="CYTOCHROME C-TYPE PROTEIN"/>
    <property type="match status" value="1"/>
</dbReference>
<keyword evidence="4 14" id="KW-0813">Transport</keyword>
<evidence type="ECO:0000259" key="17">
    <source>
        <dbReference type="Pfam" id="PF03264"/>
    </source>
</evidence>
<dbReference type="AlphaFoldDB" id="A0A1U9JZ06"/>
<feature type="binding site" description="axial binding residue" evidence="16">
    <location>
        <position position="140"/>
    </location>
    <ligand>
        <name>heme</name>
        <dbReference type="ChEBI" id="CHEBI:30413"/>
        <label>3</label>
    </ligand>
    <ligandPart>
        <name>Fe</name>
        <dbReference type="ChEBI" id="CHEBI:18248"/>
    </ligandPart>
</feature>
<evidence type="ECO:0000256" key="15">
    <source>
        <dbReference type="PIRSR" id="PIRSR000014-1"/>
    </source>
</evidence>
<dbReference type="KEGG" id="phn:PAEH1_04065"/>
<dbReference type="InterPro" id="IPR009154">
    <property type="entry name" value="Membr-bd_4haem_cyt_TorC"/>
</dbReference>
<evidence type="ECO:0000256" key="11">
    <source>
        <dbReference type="ARBA" id="ARBA00022989"/>
    </source>
</evidence>
<evidence type="ECO:0000256" key="10">
    <source>
        <dbReference type="ARBA" id="ARBA00022982"/>
    </source>
</evidence>
<evidence type="ECO:0000256" key="1">
    <source>
        <dbReference type="ARBA" id="ARBA00004249"/>
    </source>
</evidence>
<evidence type="ECO:0000256" key="5">
    <source>
        <dbReference type="ARBA" id="ARBA00022475"/>
    </source>
</evidence>
<organism evidence="18 19">
    <name type="scientific">Paenalcaligenes hominis</name>
    <dbReference type="NCBI Taxonomy" id="643674"/>
    <lineage>
        <taxon>Bacteria</taxon>
        <taxon>Pseudomonadati</taxon>
        <taxon>Pseudomonadota</taxon>
        <taxon>Betaproteobacteria</taxon>
        <taxon>Burkholderiales</taxon>
        <taxon>Alcaligenaceae</taxon>
        <taxon>Paenalcaligenes</taxon>
    </lineage>
</organism>
<dbReference type="GO" id="GO:0005506">
    <property type="term" value="F:iron ion binding"/>
    <property type="evidence" value="ECO:0007669"/>
    <property type="project" value="UniProtKB-UniRule"/>
</dbReference>
<keyword evidence="5 14" id="KW-1003">Cell membrane</keyword>
<evidence type="ECO:0000256" key="6">
    <source>
        <dbReference type="ARBA" id="ARBA00022519"/>
    </source>
</evidence>
<comment type="similarity">
    <text evidence="3">Belongs to the NapC/NirT/NrfH family.</text>
</comment>
<dbReference type="GO" id="GO:0009061">
    <property type="term" value="P:anaerobic respiration"/>
    <property type="evidence" value="ECO:0007669"/>
    <property type="project" value="TreeGrafter"/>
</dbReference>
<feature type="binding site" description="covalent" evidence="15">
    <location>
        <position position="337"/>
    </location>
    <ligand>
        <name>heme</name>
        <dbReference type="ChEBI" id="CHEBI:30413"/>
        <label>5</label>
    </ligand>
</feature>
<evidence type="ECO:0000256" key="4">
    <source>
        <dbReference type="ARBA" id="ARBA00022448"/>
    </source>
</evidence>
<sequence length="385" mass="42804">MFCQLMFKPATRIGLGILVTGGFIAGVLAWNGLEVGLAKTNTEEFCIGCHVMRDNVYQELQQTVHWRNRTGVRAKCSDCHVPHEFTDKIARKMQASREVWANIMGTIGTREKFLEHRVVLAQHEWARFKANGSKECKACHDYQSMDFSKMRITSQIPMLQAAANNQSCLDCHQGIAHQLPIVKSLHNPAFDALVADAKSLKVSEDQQYYAVLAQDLFADPELTQKIGTIEMATRVIAKAKNGDAQQVELDLWRKDKGHGRVLYGDFAKNIVNATLDTDVSRDDTFVKVLASKEDPMTGLDWQQVGVTAWMASGGLVKGVGPMWAVAKASYDTSCSVCHRQPKEDHFDSNTWPGLFGGMVGFTSMDEDTSKLVLKYLQNHASDANS</sequence>
<evidence type="ECO:0000256" key="14">
    <source>
        <dbReference type="PIRNR" id="PIRNR000014"/>
    </source>
</evidence>
<feature type="binding site" description="covalent" evidence="15">
    <location>
        <position position="334"/>
    </location>
    <ligand>
        <name>heme</name>
        <dbReference type="ChEBI" id="CHEBI:30413"/>
        <label>5</label>
    </ligand>
</feature>
<dbReference type="InterPro" id="IPR051174">
    <property type="entry name" value="Cytochrome_c-type_ET"/>
</dbReference>
<dbReference type="InterPro" id="IPR036280">
    <property type="entry name" value="Multihaem_cyt_sf"/>
</dbReference>
<evidence type="ECO:0000256" key="16">
    <source>
        <dbReference type="PIRSR" id="PIRSR000014-2"/>
    </source>
</evidence>
<feature type="binding site" description="covalent" evidence="15">
    <location>
        <position position="171"/>
    </location>
    <ligand>
        <name>heme</name>
        <dbReference type="ChEBI" id="CHEBI:30413"/>
        <label>4</label>
    </ligand>
</feature>
<keyword evidence="6 14" id="KW-0997">Cell inner membrane</keyword>
<comment type="similarity">
    <text evidence="2 14">Belongs to the TorC/TorY family.</text>
</comment>
<dbReference type="GO" id="GO:0020037">
    <property type="term" value="F:heme binding"/>
    <property type="evidence" value="ECO:0007669"/>
    <property type="project" value="UniProtKB-UniRule"/>
</dbReference>
<dbReference type="GO" id="GO:0005886">
    <property type="term" value="C:plasma membrane"/>
    <property type="evidence" value="ECO:0007669"/>
    <property type="project" value="UniProtKB-SubCell"/>
</dbReference>
<feature type="binding site" description="covalent" evidence="15">
    <location>
        <position position="136"/>
    </location>
    <ligand>
        <name>heme</name>
        <dbReference type="ChEBI" id="CHEBI:30413"/>
        <label>3</label>
    </ligand>
</feature>
<reference evidence="18 19" key="1">
    <citation type="submission" date="2017-01" db="EMBL/GenBank/DDBJ databases">
        <title>Complete Genome Sequence of Paenalcaligenes hominis, Isolated from a paraplegic Patient with neurogenic bladder.</title>
        <authorList>
            <person name="Mukhopadhyay R."/>
            <person name="Joaquin J."/>
            <person name="Hogue R."/>
            <person name="Kilaru A."/>
            <person name="Jospin G."/>
            <person name="Mars K."/>
            <person name="Eisen J.A."/>
            <person name="Chaturvedi V."/>
        </authorList>
    </citation>
    <scope>NUCLEOTIDE SEQUENCE [LARGE SCALE GENOMIC DNA]</scope>
    <source>
        <strain evidence="18 19">15S00501</strain>
    </source>
</reference>
<feature type="binding site" description="axial binding residue" evidence="16">
    <location>
        <position position="80"/>
    </location>
    <ligand>
        <name>heme</name>
        <dbReference type="ChEBI" id="CHEBI:30413"/>
        <label>2</label>
    </ligand>
    <ligandPart>
        <name>Fe</name>
        <dbReference type="ChEBI" id="CHEBI:18248"/>
    </ligandPart>
</feature>
<evidence type="ECO:0000313" key="18">
    <source>
        <dbReference type="EMBL" id="AQS50949.1"/>
    </source>
</evidence>
<dbReference type="InterPro" id="IPR038266">
    <property type="entry name" value="NapC/NirT_cytc_sf"/>
</dbReference>
<dbReference type="GO" id="GO:0009055">
    <property type="term" value="F:electron transfer activity"/>
    <property type="evidence" value="ECO:0007669"/>
    <property type="project" value="UniProtKB-UniRule"/>
</dbReference>
<dbReference type="EMBL" id="CP019697">
    <property type="protein sequence ID" value="AQS50949.1"/>
    <property type="molecule type" value="Genomic_DNA"/>
</dbReference>
<evidence type="ECO:0000256" key="7">
    <source>
        <dbReference type="ARBA" id="ARBA00022617"/>
    </source>
</evidence>
<dbReference type="InterPro" id="IPR005126">
    <property type="entry name" value="NapC/NirT_cyt_c_N"/>
</dbReference>
<name>A0A1U9JZ06_9BURK</name>
<evidence type="ECO:0000256" key="12">
    <source>
        <dbReference type="ARBA" id="ARBA00023004"/>
    </source>
</evidence>
<dbReference type="SUPFAM" id="SSF48695">
    <property type="entry name" value="Multiheme cytochromes"/>
    <property type="match status" value="1"/>
</dbReference>
<feature type="binding site" description="covalent" evidence="15">
    <location>
        <position position="79"/>
    </location>
    <ligand>
        <name>heme</name>
        <dbReference type="ChEBI" id="CHEBI:30413"/>
        <label>2</label>
    </ligand>
</feature>
<feature type="binding site" description="covalent" evidence="15">
    <location>
        <position position="139"/>
    </location>
    <ligand>
        <name>heme</name>
        <dbReference type="ChEBI" id="CHEBI:30413"/>
        <label>3</label>
    </ligand>
</feature>
<feature type="binding site" description="axial binding residue" evidence="16">
    <location>
        <position position="338"/>
    </location>
    <ligand>
        <name>heme</name>
        <dbReference type="ChEBI" id="CHEBI:30413"/>
        <label>5</label>
    </ligand>
    <ligandPart>
        <name>Fe</name>
        <dbReference type="ChEBI" id="CHEBI:18248"/>
    </ligandPart>
</feature>
<keyword evidence="8" id="KW-0812">Transmembrane</keyword>
<dbReference type="GO" id="GO:0009276">
    <property type="term" value="C:Gram-negative-bacterium-type cell wall"/>
    <property type="evidence" value="ECO:0007669"/>
    <property type="project" value="UniProtKB-UniRule"/>
</dbReference>
<keyword evidence="10 14" id="KW-0249">Electron transport</keyword>
<dbReference type="STRING" id="643674.PAEH1_04065"/>
<evidence type="ECO:0000256" key="3">
    <source>
        <dbReference type="ARBA" id="ARBA00007395"/>
    </source>
</evidence>
<feature type="domain" description="NapC/NirT cytochrome c N-terminal" evidence="17">
    <location>
        <begin position="10"/>
        <end position="180"/>
    </location>
</feature>
<dbReference type="PIRSF" id="PIRSF000014">
    <property type="entry name" value="4_hem_cytch_TorC"/>
    <property type="match status" value="1"/>
</dbReference>
<feature type="binding site" description="covalent" evidence="15">
    <location>
        <position position="168"/>
    </location>
    <ligand>
        <name>heme</name>
        <dbReference type="ChEBI" id="CHEBI:30413"/>
        <label>4</label>
    </ligand>
</feature>
<proteinExistence type="inferred from homology"/>
<evidence type="ECO:0000256" key="8">
    <source>
        <dbReference type="ARBA" id="ARBA00022692"/>
    </source>
</evidence>
<evidence type="ECO:0000256" key="2">
    <source>
        <dbReference type="ARBA" id="ARBA00006417"/>
    </source>
</evidence>
<feature type="binding site" description="axial binding residue" evidence="16">
    <location>
        <position position="172"/>
    </location>
    <ligand>
        <name>heme</name>
        <dbReference type="ChEBI" id="CHEBI:30413"/>
        <label>4</label>
    </ligand>
    <ligandPart>
        <name>Fe</name>
        <dbReference type="ChEBI" id="CHEBI:18248"/>
    </ligandPart>
</feature>
<evidence type="ECO:0000313" key="19">
    <source>
        <dbReference type="Proteomes" id="UP000189369"/>
    </source>
</evidence>
<protein>
    <recommendedName>
        <fullName evidence="14">Cytochrome c-type protein</fullName>
    </recommendedName>
</protein>